<reference evidence="1 2" key="1">
    <citation type="journal article" date="2023" name="Nucleic Acids Res.">
        <title>The hologenome of Daphnia magna reveals possible DNA methylation and microbiome-mediated evolution of the host genome.</title>
        <authorList>
            <person name="Chaturvedi A."/>
            <person name="Li X."/>
            <person name="Dhandapani V."/>
            <person name="Marshall H."/>
            <person name="Kissane S."/>
            <person name="Cuenca-Cambronero M."/>
            <person name="Asole G."/>
            <person name="Calvet F."/>
            <person name="Ruiz-Romero M."/>
            <person name="Marangio P."/>
            <person name="Guigo R."/>
            <person name="Rago D."/>
            <person name="Mirbahai L."/>
            <person name="Eastwood N."/>
            <person name="Colbourne J.K."/>
            <person name="Zhou J."/>
            <person name="Mallon E."/>
            <person name="Orsini L."/>
        </authorList>
    </citation>
    <scope>NUCLEOTIDE SEQUENCE [LARGE SCALE GENOMIC DNA]</scope>
    <source>
        <strain evidence="1">LRV0_1</strain>
    </source>
</reference>
<proteinExistence type="predicted"/>
<evidence type="ECO:0000313" key="2">
    <source>
        <dbReference type="Proteomes" id="UP001234178"/>
    </source>
</evidence>
<keyword evidence="2" id="KW-1185">Reference proteome</keyword>
<gene>
    <name evidence="1" type="ORF">OUZ56_005891</name>
</gene>
<dbReference type="EMBL" id="JAOYFB010000001">
    <property type="protein sequence ID" value="KAK4004146.1"/>
    <property type="molecule type" value="Genomic_DNA"/>
</dbReference>
<evidence type="ECO:0000313" key="1">
    <source>
        <dbReference type="EMBL" id="KAK4004146.1"/>
    </source>
</evidence>
<organism evidence="1 2">
    <name type="scientific">Daphnia magna</name>
    <dbReference type="NCBI Taxonomy" id="35525"/>
    <lineage>
        <taxon>Eukaryota</taxon>
        <taxon>Metazoa</taxon>
        <taxon>Ecdysozoa</taxon>
        <taxon>Arthropoda</taxon>
        <taxon>Crustacea</taxon>
        <taxon>Branchiopoda</taxon>
        <taxon>Diplostraca</taxon>
        <taxon>Cladocera</taxon>
        <taxon>Anomopoda</taxon>
        <taxon>Daphniidae</taxon>
        <taxon>Daphnia</taxon>
    </lineage>
</organism>
<dbReference type="Proteomes" id="UP001234178">
    <property type="component" value="Unassembled WGS sequence"/>
</dbReference>
<protein>
    <submittedName>
        <fullName evidence="1">Uncharacterized protein</fullName>
    </submittedName>
</protein>
<sequence>MESEGFSFQFYTTTDFGLMRTSDTTGHSVRRSLHTDQSNAKYNNVDFTTDTMTEQHSWLDVNAWKLRLCRIRFHLPRSENNSEKKFHIPPSLGSRQLLKVMANTFINDYSIKIKLGIEFDPWLLSVAEAIHKGQMQEGLKKEDCAESRNLVAALTSIVAITAQRQSSISRLIKIRTKIEVFTKTLNGKRSQLFHLVWELGDFRKIREHPPIRKNGHEN</sequence>
<comment type="caution">
    <text evidence="1">The sequence shown here is derived from an EMBL/GenBank/DDBJ whole genome shotgun (WGS) entry which is preliminary data.</text>
</comment>
<name>A0ABQ9YU15_9CRUS</name>
<accession>A0ABQ9YU15</accession>